<evidence type="ECO:0000256" key="1">
    <source>
        <dbReference type="ARBA" id="ARBA00004267"/>
    </source>
</evidence>
<dbReference type="GO" id="GO:0051225">
    <property type="term" value="P:spindle assembly"/>
    <property type="evidence" value="ECO:0007669"/>
    <property type="project" value="TreeGrafter"/>
</dbReference>
<evidence type="ECO:0000256" key="5">
    <source>
        <dbReference type="ARBA" id="ARBA00023212"/>
    </source>
</evidence>
<dbReference type="GO" id="GO:0051321">
    <property type="term" value="P:meiotic cell cycle"/>
    <property type="evidence" value="ECO:0007669"/>
    <property type="project" value="TreeGrafter"/>
</dbReference>
<feature type="region of interest" description="Disordered" evidence="7">
    <location>
        <begin position="588"/>
        <end position="634"/>
    </location>
</feature>
<name>A0A9P8TS52_9HYPO</name>
<comment type="similarity">
    <text evidence="2 6">Belongs to the TUBGCP family.</text>
</comment>
<evidence type="ECO:0000256" key="6">
    <source>
        <dbReference type="RuleBase" id="RU363050"/>
    </source>
</evidence>
<dbReference type="EMBL" id="JAIWOZ010000005">
    <property type="protein sequence ID" value="KAH6605391.1"/>
    <property type="molecule type" value="Genomic_DNA"/>
</dbReference>
<dbReference type="Pfam" id="PF04130">
    <property type="entry name" value="GCP_C_terminal"/>
    <property type="match status" value="1"/>
</dbReference>
<dbReference type="GO" id="GO:0000278">
    <property type="term" value="P:mitotic cell cycle"/>
    <property type="evidence" value="ECO:0007669"/>
    <property type="project" value="TreeGrafter"/>
</dbReference>
<keyword evidence="11" id="KW-1185">Reference proteome</keyword>
<dbReference type="InterPro" id="IPR007259">
    <property type="entry name" value="GCP"/>
</dbReference>
<organism evidence="10 11">
    <name type="scientific">Trichoderma cornu-damae</name>
    <dbReference type="NCBI Taxonomy" id="654480"/>
    <lineage>
        <taxon>Eukaryota</taxon>
        <taxon>Fungi</taxon>
        <taxon>Dikarya</taxon>
        <taxon>Ascomycota</taxon>
        <taxon>Pezizomycotina</taxon>
        <taxon>Sordariomycetes</taxon>
        <taxon>Hypocreomycetidae</taxon>
        <taxon>Hypocreales</taxon>
        <taxon>Hypocreaceae</taxon>
        <taxon>Trichoderma</taxon>
    </lineage>
</organism>
<dbReference type="GO" id="GO:0007020">
    <property type="term" value="P:microtubule nucleation"/>
    <property type="evidence" value="ECO:0007669"/>
    <property type="project" value="InterPro"/>
</dbReference>
<reference evidence="10" key="1">
    <citation type="submission" date="2021-08" db="EMBL/GenBank/DDBJ databases">
        <title>Chromosome-Level Trichoderma cornu-damae using Hi-C Data.</title>
        <authorList>
            <person name="Kim C.S."/>
        </authorList>
    </citation>
    <scope>NUCLEOTIDE SEQUENCE</scope>
    <source>
        <strain evidence="10">KA19-0412C</strain>
    </source>
</reference>
<keyword evidence="3 6" id="KW-0963">Cytoplasm</keyword>
<evidence type="ECO:0000259" key="8">
    <source>
        <dbReference type="Pfam" id="PF04130"/>
    </source>
</evidence>
<evidence type="ECO:0000256" key="4">
    <source>
        <dbReference type="ARBA" id="ARBA00022701"/>
    </source>
</evidence>
<evidence type="ECO:0000259" key="9">
    <source>
        <dbReference type="Pfam" id="PF17681"/>
    </source>
</evidence>
<dbReference type="GO" id="GO:0044732">
    <property type="term" value="C:mitotic spindle pole body"/>
    <property type="evidence" value="ECO:0007669"/>
    <property type="project" value="TreeGrafter"/>
</dbReference>
<accession>A0A9P8TS52</accession>
<evidence type="ECO:0000313" key="11">
    <source>
        <dbReference type="Proteomes" id="UP000827724"/>
    </source>
</evidence>
<dbReference type="Proteomes" id="UP000827724">
    <property type="component" value="Unassembled WGS sequence"/>
</dbReference>
<evidence type="ECO:0000256" key="3">
    <source>
        <dbReference type="ARBA" id="ARBA00022490"/>
    </source>
</evidence>
<proteinExistence type="inferred from homology"/>
<dbReference type="PANTHER" id="PTHR19302">
    <property type="entry name" value="GAMMA TUBULIN COMPLEX PROTEIN"/>
    <property type="match status" value="1"/>
</dbReference>
<evidence type="ECO:0000256" key="7">
    <source>
        <dbReference type="SAM" id="MobiDB-lite"/>
    </source>
</evidence>
<feature type="domain" description="Gamma tubulin complex component C-terminal" evidence="8">
    <location>
        <begin position="338"/>
        <end position="784"/>
    </location>
</feature>
<feature type="domain" description="Gamma tubulin complex component protein N-terminal" evidence="9">
    <location>
        <begin position="38"/>
        <end position="328"/>
    </location>
</feature>
<comment type="caution">
    <text evidence="10">The sequence shown here is derived from an EMBL/GenBank/DDBJ whole genome shotgun (WGS) entry which is preliminary data.</text>
</comment>
<dbReference type="Pfam" id="PF17681">
    <property type="entry name" value="GCP_N_terminal"/>
    <property type="match status" value="1"/>
</dbReference>
<dbReference type="GO" id="GO:0043015">
    <property type="term" value="F:gamma-tubulin binding"/>
    <property type="evidence" value="ECO:0007669"/>
    <property type="project" value="InterPro"/>
</dbReference>
<comment type="subcellular location">
    <subcellularLocation>
        <location evidence="1 6">Cytoplasm</location>
        <location evidence="1 6">Cytoskeleton</location>
        <location evidence="1 6">Microtubule organizing center</location>
    </subcellularLocation>
</comment>
<evidence type="ECO:0000256" key="2">
    <source>
        <dbReference type="ARBA" id="ARBA00010337"/>
    </source>
</evidence>
<dbReference type="GO" id="GO:0031122">
    <property type="term" value="P:cytoplasmic microtubule organization"/>
    <property type="evidence" value="ECO:0007669"/>
    <property type="project" value="TreeGrafter"/>
</dbReference>
<keyword evidence="4 6" id="KW-0493">Microtubule</keyword>
<feature type="compositionally biased region" description="Low complexity" evidence="7">
    <location>
        <begin position="594"/>
        <end position="610"/>
    </location>
</feature>
<dbReference type="GO" id="GO:0005874">
    <property type="term" value="C:microtubule"/>
    <property type="evidence" value="ECO:0007669"/>
    <property type="project" value="UniProtKB-KW"/>
</dbReference>
<dbReference type="GO" id="GO:0000930">
    <property type="term" value="C:gamma-tubulin complex"/>
    <property type="evidence" value="ECO:0007669"/>
    <property type="project" value="TreeGrafter"/>
</dbReference>
<protein>
    <recommendedName>
        <fullName evidence="6">Spindle pole body component</fullName>
    </recommendedName>
</protein>
<dbReference type="InterPro" id="IPR041470">
    <property type="entry name" value="GCP_N"/>
</dbReference>
<dbReference type="OrthoDB" id="78652at2759"/>
<dbReference type="InterPro" id="IPR042241">
    <property type="entry name" value="GCP_C_sf"/>
</dbReference>
<evidence type="ECO:0000313" key="10">
    <source>
        <dbReference type="EMBL" id="KAH6605391.1"/>
    </source>
</evidence>
<keyword evidence="5 6" id="KW-0206">Cytoskeleton</keyword>
<dbReference type="Gene3D" id="1.20.120.1900">
    <property type="entry name" value="Gamma-tubulin complex, C-terminal domain"/>
    <property type="match status" value="1"/>
</dbReference>
<dbReference type="GO" id="GO:0051011">
    <property type="term" value="F:microtubule minus-end binding"/>
    <property type="evidence" value="ECO:0007669"/>
    <property type="project" value="TreeGrafter"/>
</dbReference>
<dbReference type="AlphaFoldDB" id="A0A9P8TS52"/>
<dbReference type="PANTHER" id="PTHR19302:SF27">
    <property type="entry name" value="GAMMA-TUBULIN COMPLEX COMPONENT 4"/>
    <property type="match status" value="1"/>
</dbReference>
<sequence length="794" mass="87670">MCRYELLGVIIIVFQRMSDAVKARKASKRSILAARAMLHEILLSLSGHPSPLLRAGGSAEPDPVSGVTPSERQLLASAAHLSDIHVKLIKYAGQIAGAHPSPICRAVGTAIQSIHLSAFQRKVLEVEESILKEDPELVGEYNIVPLTAVMGEFTQWTRRFEWLWDIVQFMMAKDDKGSACRGSQVMNRLRIELLSGYRDVEEAAMSLVRVAETAWLKQVSAWVLYGRLPNLGGNDFFIQKVDGTAEYIYEPELLPGFVTPSTAASMLFIGKSLNHTRVRATVDSGMGGLDHLSAKLQELASLSFPVNSATFSRTIVSIRLSLSQNTLQKILPTAKVIETLQLLREFFLLGRGEFAMALTQEADDGIRNRWRRAGNPASAHEKEDGAKNLAVKDGEVSAVLARTWAVLVAMQRNQVEEDELLELARDLLRLHLTKANPAPVSVSPGLNADEARLVASSPFRNLLFSVPATLSIRLPSPLDMVISPSDLQLYSCINSYLVSMRRAHIRLTDLWKITSLRRHHPAPRGADEYAGVLRERWSARGAALRSSWTTASAAIFFLAETEAYFQTGIVEGLWEGFLTWLTGRDRRREGGRSGAATPAAHSAKHSTATADWRPGSSGAAANPNDVSKLLSRPAPDPQTLATAHSLYLRTLVHRLLLTQPTFTNLLYTLLNHIDHLVTHIQRLHSIFTSIDLETDAGVVDSFTDLDREERHIMALIRGVEGKIRQGIEDVIAALRALEGDVEFLARWEGLDGTVDGHEEYGDGEKYVPVRVGGINRLLMKLDFGTWISTQGEYV</sequence>
<gene>
    <name evidence="10" type="ORF">Trco_007098</name>
</gene>
<dbReference type="InterPro" id="IPR040457">
    <property type="entry name" value="GCP_C"/>
</dbReference>
<dbReference type="GO" id="GO:0000922">
    <property type="term" value="C:spindle pole"/>
    <property type="evidence" value="ECO:0007669"/>
    <property type="project" value="InterPro"/>
</dbReference>